<protein>
    <submittedName>
        <fullName evidence="2">Uncharacterized protein</fullName>
    </submittedName>
</protein>
<evidence type="ECO:0000313" key="2">
    <source>
        <dbReference type="EMBL" id="GFG49157.1"/>
    </source>
</evidence>
<name>A0A7I9VVE9_MYCAG</name>
<organism evidence="2 3">
    <name type="scientific">Mycolicibacterium agri</name>
    <name type="common">Mycobacterium agri</name>
    <dbReference type="NCBI Taxonomy" id="36811"/>
    <lineage>
        <taxon>Bacteria</taxon>
        <taxon>Bacillati</taxon>
        <taxon>Actinomycetota</taxon>
        <taxon>Actinomycetes</taxon>
        <taxon>Mycobacteriales</taxon>
        <taxon>Mycobacteriaceae</taxon>
        <taxon>Mycolicibacterium</taxon>
    </lineage>
</organism>
<accession>A0A7I9VVE9</accession>
<feature type="region of interest" description="Disordered" evidence="1">
    <location>
        <begin position="1"/>
        <end position="29"/>
    </location>
</feature>
<dbReference type="EMBL" id="BLKS01000001">
    <property type="protein sequence ID" value="GFG49157.1"/>
    <property type="molecule type" value="Genomic_DNA"/>
</dbReference>
<feature type="compositionally biased region" description="Polar residues" evidence="1">
    <location>
        <begin position="16"/>
        <end position="29"/>
    </location>
</feature>
<dbReference type="AlphaFoldDB" id="A0A7I9VVE9"/>
<sequence length="104" mass="11126">MWAARKASGNHGPTDVAQSRSCTAPGRGTSTKIATRITIVAVMAANCRRGICFAVEITAARTAARVLTTDFTLPKSTESEEIARFGRMPRRLPGANWPDGDHLA</sequence>
<reference evidence="2 3" key="1">
    <citation type="journal article" date="2019" name="Emerg. Microbes Infect.">
        <title>Comprehensive subspecies identification of 175 nontuberculous mycobacteria species based on 7547 genomic profiles.</title>
        <authorList>
            <person name="Matsumoto Y."/>
            <person name="Kinjo T."/>
            <person name="Motooka D."/>
            <person name="Nabeya D."/>
            <person name="Jung N."/>
            <person name="Uechi K."/>
            <person name="Horii T."/>
            <person name="Iida T."/>
            <person name="Fujita J."/>
            <person name="Nakamura S."/>
        </authorList>
    </citation>
    <scope>NUCLEOTIDE SEQUENCE [LARGE SCALE GENOMIC DNA]</scope>
    <source>
        <strain evidence="2 3">JCM 6377</strain>
    </source>
</reference>
<gene>
    <name evidence="2" type="ORF">MAGR_05980</name>
</gene>
<proteinExistence type="predicted"/>
<evidence type="ECO:0000313" key="3">
    <source>
        <dbReference type="Proteomes" id="UP000465302"/>
    </source>
</evidence>
<comment type="caution">
    <text evidence="2">The sequence shown here is derived from an EMBL/GenBank/DDBJ whole genome shotgun (WGS) entry which is preliminary data.</text>
</comment>
<evidence type="ECO:0000256" key="1">
    <source>
        <dbReference type="SAM" id="MobiDB-lite"/>
    </source>
</evidence>
<dbReference type="Proteomes" id="UP000465302">
    <property type="component" value="Unassembled WGS sequence"/>
</dbReference>